<keyword evidence="6 7" id="KW-0472">Membrane</keyword>
<dbReference type="RefSeq" id="WP_069716871.1">
    <property type="nucleotide sequence ID" value="NZ_MJEH01000017.1"/>
</dbReference>
<feature type="transmembrane region" description="Helical" evidence="7">
    <location>
        <begin position="64"/>
        <end position="84"/>
    </location>
</feature>
<dbReference type="InterPro" id="IPR022764">
    <property type="entry name" value="Peptidase_S54_rhomboid_dom"/>
</dbReference>
<keyword evidence="5 7" id="KW-1133">Transmembrane helix</keyword>
<evidence type="ECO:0000256" key="3">
    <source>
        <dbReference type="ARBA" id="ARBA00022692"/>
    </source>
</evidence>
<sequence length="242" mass="27324">MFVRNEDFRSFLRLYPIVSIITGVNLFLWIFTTFLPGGSIFLQHFIGYNAAISQGEIWRLVTPIFLHGSFTHVLFNSFSLVLFGPALERMIGKGKFITAYLVAGTAANIATFFISSPFLFHLGASGAIYGLFGIYLYMVLYRKDLIDANNAQLIITILVIGLILTFLRPNINITGHIFGFISGAAIAPLILGKKRSFSYYDHDEISFDPNRWKKRKLQLNGKTIIWGIFIVLIILGLVNRFI</sequence>
<feature type="transmembrane region" description="Helical" evidence="7">
    <location>
        <begin position="96"/>
        <end position="114"/>
    </location>
</feature>
<evidence type="ECO:0000259" key="8">
    <source>
        <dbReference type="Pfam" id="PF01694"/>
    </source>
</evidence>
<dbReference type="Gene3D" id="1.20.1540.10">
    <property type="entry name" value="Rhomboid-like"/>
    <property type="match status" value="1"/>
</dbReference>
<feature type="transmembrane region" description="Helical" evidence="7">
    <location>
        <begin position="173"/>
        <end position="191"/>
    </location>
</feature>
<dbReference type="AlphaFoldDB" id="A0A1E5LG63"/>
<keyword evidence="9" id="KW-0645">Protease</keyword>
<evidence type="ECO:0000256" key="1">
    <source>
        <dbReference type="ARBA" id="ARBA00004141"/>
    </source>
</evidence>
<evidence type="ECO:0000256" key="5">
    <source>
        <dbReference type="ARBA" id="ARBA00022989"/>
    </source>
</evidence>
<dbReference type="SUPFAM" id="SSF144091">
    <property type="entry name" value="Rhomboid-like"/>
    <property type="match status" value="1"/>
</dbReference>
<dbReference type="GO" id="GO:0016020">
    <property type="term" value="C:membrane"/>
    <property type="evidence" value="ECO:0007669"/>
    <property type="project" value="UniProtKB-SubCell"/>
</dbReference>
<keyword evidence="4" id="KW-0378">Hydrolase</keyword>
<dbReference type="Pfam" id="PF01694">
    <property type="entry name" value="Rhomboid"/>
    <property type="match status" value="1"/>
</dbReference>
<organism evidence="9 10">
    <name type="scientific">Bacillus solimangrovi</name>
    <dbReference type="NCBI Taxonomy" id="1305675"/>
    <lineage>
        <taxon>Bacteria</taxon>
        <taxon>Bacillati</taxon>
        <taxon>Bacillota</taxon>
        <taxon>Bacilli</taxon>
        <taxon>Bacillales</taxon>
        <taxon>Bacillaceae</taxon>
        <taxon>Bacillus</taxon>
    </lineage>
</organism>
<feature type="transmembrane region" description="Helical" evidence="7">
    <location>
        <begin position="12"/>
        <end position="31"/>
    </location>
</feature>
<dbReference type="EMBL" id="MJEH01000017">
    <property type="protein sequence ID" value="OEH93063.1"/>
    <property type="molecule type" value="Genomic_DNA"/>
</dbReference>
<dbReference type="OrthoDB" id="9813074at2"/>
<reference evidence="9 10" key="1">
    <citation type="submission" date="2016-08" db="EMBL/GenBank/DDBJ databases">
        <title>Genome of Bacillus solimangrovi GH2-4.</title>
        <authorList>
            <person name="Lim S."/>
            <person name="Kim B.-C."/>
        </authorList>
    </citation>
    <scope>NUCLEOTIDE SEQUENCE [LARGE SCALE GENOMIC DNA]</scope>
    <source>
        <strain evidence="9 10">GH2-4</strain>
    </source>
</reference>
<evidence type="ECO:0000256" key="4">
    <source>
        <dbReference type="ARBA" id="ARBA00022801"/>
    </source>
</evidence>
<keyword evidence="10" id="KW-1185">Reference proteome</keyword>
<dbReference type="GO" id="GO:0006508">
    <property type="term" value="P:proteolysis"/>
    <property type="evidence" value="ECO:0007669"/>
    <property type="project" value="UniProtKB-KW"/>
</dbReference>
<feature type="transmembrane region" description="Helical" evidence="7">
    <location>
        <begin position="120"/>
        <end position="138"/>
    </location>
</feature>
<protein>
    <submittedName>
        <fullName evidence="9">Rhomboid family intramembrane serine protease</fullName>
    </submittedName>
</protein>
<feature type="transmembrane region" description="Helical" evidence="7">
    <location>
        <begin position="223"/>
        <end position="241"/>
    </location>
</feature>
<dbReference type="InterPro" id="IPR035952">
    <property type="entry name" value="Rhomboid-like_sf"/>
</dbReference>
<evidence type="ECO:0000313" key="10">
    <source>
        <dbReference type="Proteomes" id="UP000095209"/>
    </source>
</evidence>
<feature type="domain" description="Peptidase S54 rhomboid" evidence="8">
    <location>
        <begin position="55"/>
        <end position="191"/>
    </location>
</feature>
<dbReference type="STRING" id="1305675.BFG57_13495"/>
<comment type="similarity">
    <text evidence="2">Belongs to the peptidase S54 family.</text>
</comment>
<evidence type="ECO:0000313" key="9">
    <source>
        <dbReference type="EMBL" id="OEH93063.1"/>
    </source>
</evidence>
<comment type="subcellular location">
    <subcellularLocation>
        <location evidence="1">Membrane</location>
        <topology evidence="1">Multi-pass membrane protein</topology>
    </subcellularLocation>
</comment>
<feature type="transmembrane region" description="Helical" evidence="7">
    <location>
        <begin position="150"/>
        <end position="167"/>
    </location>
</feature>
<proteinExistence type="inferred from homology"/>
<evidence type="ECO:0000256" key="6">
    <source>
        <dbReference type="ARBA" id="ARBA00023136"/>
    </source>
</evidence>
<name>A0A1E5LG63_9BACI</name>
<dbReference type="PANTHER" id="PTHR43731">
    <property type="entry name" value="RHOMBOID PROTEASE"/>
    <property type="match status" value="1"/>
</dbReference>
<dbReference type="InterPro" id="IPR050925">
    <property type="entry name" value="Rhomboid_protease_S54"/>
</dbReference>
<keyword evidence="3 7" id="KW-0812">Transmembrane</keyword>
<dbReference type="PANTHER" id="PTHR43731:SF14">
    <property type="entry name" value="PRESENILIN-ASSOCIATED RHOMBOID-LIKE PROTEIN, MITOCHONDRIAL"/>
    <property type="match status" value="1"/>
</dbReference>
<comment type="caution">
    <text evidence="9">The sequence shown here is derived from an EMBL/GenBank/DDBJ whole genome shotgun (WGS) entry which is preliminary data.</text>
</comment>
<evidence type="ECO:0000256" key="7">
    <source>
        <dbReference type="SAM" id="Phobius"/>
    </source>
</evidence>
<gene>
    <name evidence="9" type="ORF">BFG57_13495</name>
</gene>
<dbReference type="GO" id="GO:0004252">
    <property type="term" value="F:serine-type endopeptidase activity"/>
    <property type="evidence" value="ECO:0007669"/>
    <property type="project" value="InterPro"/>
</dbReference>
<accession>A0A1E5LG63</accession>
<dbReference type="Proteomes" id="UP000095209">
    <property type="component" value="Unassembled WGS sequence"/>
</dbReference>
<evidence type="ECO:0000256" key="2">
    <source>
        <dbReference type="ARBA" id="ARBA00009045"/>
    </source>
</evidence>